<evidence type="ECO:0000256" key="1">
    <source>
        <dbReference type="ARBA" id="ARBA00022837"/>
    </source>
</evidence>
<organism evidence="4">
    <name type="scientific">Calcidiscus leptoporus</name>
    <dbReference type="NCBI Taxonomy" id="127549"/>
    <lineage>
        <taxon>Eukaryota</taxon>
        <taxon>Haptista</taxon>
        <taxon>Haptophyta</taxon>
        <taxon>Prymnesiophyceae</taxon>
        <taxon>Coccolithales</taxon>
        <taxon>Calcidiscaceae</taxon>
        <taxon>Calcidiscus</taxon>
    </lineage>
</organism>
<feature type="compositionally biased region" description="Acidic residues" evidence="2">
    <location>
        <begin position="144"/>
        <end position="161"/>
    </location>
</feature>
<gene>
    <name evidence="4" type="ORF">CLEP1334_LOCUS28994</name>
</gene>
<evidence type="ECO:0000259" key="3">
    <source>
        <dbReference type="PROSITE" id="PS50222"/>
    </source>
</evidence>
<feature type="region of interest" description="Disordered" evidence="2">
    <location>
        <begin position="141"/>
        <end position="172"/>
    </location>
</feature>
<dbReference type="PROSITE" id="PS00018">
    <property type="entry name" value="EF_HAND_1"/>
    <property type="match status" value="1"/>
</dbReference>
<feature type="domain" description="EF-hand" evidence="3">
    <location>
        <begin position="17"/>
        <end position="52"/>
    </location>
</feature>
<dbReference type="PANTHER" id="PTHR14095:SF0">
    <property type="entry name" value="MIP22305P"/>
    <property type="match status" value="1"/>
</dbReference>
<dbReference type="Gene3D" id="1.10.238.10">
    <property type="entry name" value="EF-hand"/>
    <property type="match status" value="1"/>
</dbReference>
<protein>
    <recommendedName>
        <fullName evidence="3">EF-hand domain-containing protein</fullName>
    </recommendedName>
</protein>
<evidence type="ECO:0000256" key="2">
    <source>
        <dbReference type="SAM" id="MobiDB-lite"/>
    </source>
</evidence>
<dbReference type="PROSITE" id="PS50222">
    <property type="entry name" value="EF_HAND_2"/>
    <property type="match status" value="1"/>
</dbReference>
<dbReference type="InterPro" id="IPR011992">
    <property type="entry name" value="EF-hand-dom_pair"/>
</dbReference>
<dbReference type="AlphaFoldDB" id="A0A7S0P5K0"/>
<dbReference type="PANTHER" id="PTHR14095">
    <property type="entry name" value="PHOSPHATASE 2A REGULATORY SUBUNIT-RELATED"/>
    <property type="match status" value="1"/>
</dbReference>
<dbReference type="GO" id="GO:0000159">
    <property type="term" value="C:protein phosphatase type 2A complex"/>
    <property type="evidence" value="ECO:0007669"/>
    <property type="project" value="TreeGrafter"/>
</dbReference>
<dbReference type="GO" id="GO:0019888">
    <property type="term" value="F:protein phosphatase regulator activity"/>
    <property type="evidence" value="ECO:0007669"/>
    <property type="project" value="TreeGrafter"/>
</dbReference>
<dbReference type="EMBL" id="HBER01058077">
    <property type="protein sequence ID" value="CAD8553703.1"/>
    <property type="molecule type" value="Transcribed_RNA"/>
</dbReference>
<proteinExistence type="predicted"/>
<sequence>MVWKDFLLFLLAEEDKQCSSAAQFWFHVLDCDGDGVISTADMRFFYDGLQKRLNEMDEDCVAFPELLNEFNDMISPARPSRITAGELRRCPLSYNIISALTNVRKFIAWEGLACAKAAGRDSTIRDTTDWDLFADREYRRLSEADEDEAADADEDGDDDSDSVSTEGSAGVG</sequence>
<accession>A0A7S0P5K0</accession>
<dbReference type="InterPro" id="IPR018247">
    <property type="entry name" value="EF_Hand_1_Ca_BS"/>
</dbReference>
<reference evidence="4" key="1">
    <citation type="submission" date="2021-01" db="EMBL/GenBank/DDBJ databases">
        <authorList>
            <person name="Corre E."/>
            <person name="Pelletier E."/>
            <person name="Niang G."/>
            <person name="Scheremetjew M."/>
            <person name="Finn R."/>
            <person name="Kale V."/>
            <person name="Holt S."/>
            <person name="Cochrane G."/>
            <person name="Meng A."/>
            <person name="Brown T."/>
            <person name="Cohen L."/>
        </authorList>
    </citation>
    <scope>NUCLEOTIDE SEQUENCE</scope>
    <source>
        <strain evidence="4">RCC1130</strain>
    </source>
</reference>
<dbReference type="GO" id="GO:0005509">
    <property type="term" value="F:calcium ion binding"/>
    <property type="evidence" value="ECO:0007669"/>
    <property type="project" value="InterPro"/>
</dbReference>
<evidence type="ECO:0000313" key="4">
    <source>
        <dbReference type="EMBL" id="CAD8553703.1"/>
    </source>
</evidence>
<dbReference type="SUPFAM" id="SSF47473">
    <property type="entry name" value="EF-hand"/>
    <property type="match status" value="1"/>
</dbReference>
<dbReference type="InterPro" id="IPR002048">
    <property type="entry name" value="EF_hand_dom"/>
</dbReference>
<name>A0A7S0P5K0_9EUKA</name>
<keyword evidence="1" id="KW-0106">Calcium</keyword>